<dbReference type="Proteomes" id="UP000324222">
    <property type="component" value="Unassembled WGS sequence"/>
</dbReference>
<proteinExistence type="predicted"/>
<evidence type="ECO:0000256" key="1">
    <source>
        <dbReference type="SAM" id="MobiDB-lite"/>
    </source>
</evidence>
<protein>
    <submittedName>
        <fullName evidence="2">Uncharacterized protein</fullName>
    </submittedName>
</protein>
<evidence type="ECO:0000313" key="2">
    <source>
        <dbReference type="EMBL" id="MPC50274.1"/>
    </source>
</evidence>
<feature type="region of interest" description="Disordered" evidence="1">
    <location>
        <begin position="72"/>
        <end position="91"/>
    </location>
</feature>
<dbReference type="AlphaFoldDB" id="A0A5B7G1C5"/>
<comment type="caution">
    <text evidence="2">The sequence shown here is derived from an EMBL/GenBank/DDBJ whole genome shotgun (WGS) entry which is preliminary data.</text>
</comment>
<gene>
    <name evidence="2" type="ORF">E2C01_044097</name>
</gene>
<accession>A0A5B7G1C5</accession>
<organism evidence="2 3">
    <name type="scientific">Portunus trituberculatus</name>
    <name type="common">Swimming crab</name>
    <name type="synonym">Neptunus trituberculatus</name>
    <dbReference type="NCBI Taxonomy" id="210409"/>
    <lineage>
        <taxon>Eukaryota</taxon>
        <taxon>Metazoa</taxon>
        <taxon>Ecdysozoa</taxon>
        <taxon>Arthropoda</taxon>
        <taxon>Crustacea</taxon>
        <taxon>Multicrustacea</taxon>
        <taxon>Malacostraca</taxon>
        <taxon>Eumalacostraca</taxon>
        <taxon>Eucarida</taxon>
        <taxon>Decapoda</taxon>
        <taxon>Pleocyemata</taxon>
        <taxon>Brachyura</taxon>
        <taxon>Eubrachyura</taxon>
        <taxon>Portunoidea</taxon>
        <taxon>Portunidae</taxon>
        <taxon>Portuninae</taxon>
        <taxon>Portunus</taxon>
    </lineage>
</organism>
<reference evidence="2 3" key="1">
    <citation type="submission" date="2019-05" db="EMBL/GenBank/DDBJ databases">
        <title>Another draft genome of Portunus trituberculatus and its Hox gene families provides insights of decapod evolution.</title>
        <authorList>
            <person name="Jeong J.-H."/>
            <person name="Song I."/>
            <person name="Kim S."/>
            <person name="Choi T."/>
            <person name="Kim D."/>
            <person name="Ryu S."/>
            <person name="Kim W."/>
        </authorList>
    </citation>
    <scope>NUCLEOTIDE SEQUENCE [LARGE SCALE GENOMIC DNA]</scope>
    <source>
        <tissue evidence="2">Muscle</tissue>
    </source>
</reference>
<sequence length="91" mass="9958">MGHCVGRKALIIALLIEKTDRAFGSCRQGSVNQAIHFLLSRRAKNSRRLTAHRMRFNDLDSRLATSMITSVTSKPSGTASVSSTKITTAPR</sequence>
<evidence type="ECO:0000313" key="3">
    <source>
        <dbReference type="Proteomes" id="UP000324222"/>
    </source>
</evidence>
<name>A0A5B7G1C5_PORTR</name>
<keyword evidence="3" id="KW-1185">Reference proteome</keyword>
<dbReference type="EMBL" id="VSRR010009395">
    <property type="protein sequence ID" value="MPC50274.1"/>
    <property type="molecule type" value="Genomic_DNA"/>
</dbReference>